<sequence length="86" mass="9519">GRLTFHQRALKLKELAQYLNGHREALYELSHRTGATKIDNMIDVDGGIGVLFTFGSKGRRELPNAQVIVDGPAERLSKDGSFIGEH</sequence>
<dbReference type="EMBL" id="JAAZSR010000106">
    <property type="protein sequence ID" value="NKX50591.1"/>
    <property type="molecule type" value="Genomic_DNA"/>
</dbReference>
<accession>A0ABX1JQR8</accession>
<feature type="non-terminal residue" evidence="1">
    <location>
        <position position="1"/>
    </location>
</feature>
<name>A0ABX1JQR8_9MICC</name>
<evidence type="ECO:0000313" key="1">
    <source>
        <dbReference type="EMBL" id="NKX50591.1"/>
    </source>
</evidence>
<keyword evidence="2" id="KW-1185">Reference proteome</keyword>
<reference evidence="1 2" key="1">
    <citation type="submission" date="2020-04" db="EMBL/GenBank/DDBJ databases">
        <authorList>
            <person name="Liu S."/>
        </authorList>
    </citation>
    <scope>NUCLEOTIDE SEQUENCE [LARGE SCALE GENOMIC DNA]</scope>
    <source>
        <strain evidence="1 2">CGMCC 1.15091</strain>
    </source>
</reference>
<gene>
    <name evidence="1" type="ORF">HER39_08425</name>
</gene>
<protein>
    <submittedName>
        <fullName evidence="1">Phenylacetic acid degradation bifunctional protein PaaZ</fullName>
    </submittedName>
</protein>
<proteinExistence type="predicted"/>
<organism evidence="1 2">
    <name type="scientific">Arthrobacter deserti</name>
    <dbReference type="NCBI Taxonomy" id="1742687"/>
    <lineage>
        <taxon>Bacteria</taxon>
        <taxon>Bacillati</taxon>
        <taxon>Actinomycetota</taxon>
        <taxon>Actinomycetes</taxon>
        <taxon>Micrococcales</taxon>
        <taxon>Micrococcaceae</taxon>
        <taxon>Arthrobacter</taxon>
    </lineage>
</organism>
<comment type="caution">
    <text evidence="1">The sequence shown here is derived from an EMBL/GenBank/DDBJ whole genome shotgun (WGS) entry which is preliminary data.</text>
</comment>
<evidence type="ECO:0000313" key="2">
    <source>
        <dbReference type="Proteomes" id="UP000523795"/>
    </source>
</evidence>
<feature type="non-terminal residue" evidence="1">
    <location>
        <position position="86"/>
    </location>
</feature>
<dbReference type="Proteomes" id="UP000523795">
    <property type="component" value="Unassembled WGS sequence"/>
</dbReference>